<evidence type="ECO:0000256" key="6">
    <source>
        <dbReference type="ARBA" id="ARBA00022833"/>
    </source>
</evidence>
<dbReference type="GO" id="GO:0045944">
    <property type="term" value="P:positive regulation of transcription by RNA polymerase II"/>
    <property type="evidence" value="ECO:0007669"/>
    <property type="project" value="TreeGrafter"/>
</dbReference>
<dbReference type="EMBL" id="CAKKNE010000006">
    <property type="protein sequence ID" value="CAH0378836.1"/>
    <property type="molecule type" value="Genomic_DNA"/>
</dbReference>
<evidence type="ECO:0000259" key="12">
    <source>
        <dbReference type="PROSITE" id="PS50134"/>
    </source>
</evidence>
<dbReference type="InterPro" id="IPR011016">
    <property type="entry name" value="Znf_RING-CH"/>
</dbReference>
<dbReference type="InterPro" id="IPR011990">
    <property type="entry name" value="TPR-like_helical_dom_sf"/>
</dbReference>
<keyword evidence="7" id="KW-0156">Chromatin regulator</keyword>
<dbReference type="InterPro" id="IPR035898">
    <property type="entry name" value="TAZ_dom_sf"/>
</dbReference>
<dbReference type="OrthoDB" id="899at2759"/>
<evidence type="ECO:0000256" key="11">
    <source>
        <dbReference type="ARBA" id="ARBA00048017"/>
    </source>
</evidence>
<dbReference type="SUPFAM" id="SSF57933">
    <property type="entry name" value="TAZ domain"/>
    <property type="match status" value="1"/>
</dbReference>
<dbReference type="Pfam" id="PF12906">
    <property type="entry name" value="RINGv"/>
    <property type="match status" value="1"/>
</dbReference>
<evidence type="ECO:0000256" key="5">
    <source>
        <dbReference type="ARBA" id="ARBA00022771"/>
    </source>
</evidence>
<proteinExistence type="predicted"/>
<dbReference type="GO" id="GO:0008270">
    <property type="term" value="F:zinc ion binding"/>
    <property type="evidence" value="ECO:0007669"/>
    <property type="project" value="UniProtKB-KW"/>
</dbReference>
<dbReference type="SUPFAM" id="SSF57850">
    <property type="entry name" value="RING/U-box"/>
    <property type="match status" value="1"/>
</dbReference>
<dbReference type="Pfam" id="PF02135">
    <property type="entry name" value="zf-TAZ"/>
    <property type="match status" value="1"/>
</dbReference>
<gene>
    <name evidence="14" type="ORF">PECAL_6P04330</name>
</gene>
<evidence type="ECO:0000256" key="2">
    <source>
        <dbReference type="ARBA" id="ARBA00013184"/>
    </source>
</evidence>
<dbReference type="SMART" id="SM00744">
    <property type="entry name" value="RINGv"/>
    <property type="match status" value="1"/>
</dbReference>
<feature type="domain" description="TAZ-type" evidence="12">
    <location>
        <begin position="321"/>
        <end position="402"/>
    </location>
</feature>
<dbReference type="GO" id="GO:0004402">
    <property type="term" value="F:histone acetyltransferase activity"/>
    <property type="evidence" value="ECO:0007669"/>
    <property type="project" value="InterPro"/>
</dbReference>
<evidence type="ECO:0000256" key="9">
    <source>
        <dbReference type="ARBA" id="ARBA00023163"/>
    </source>
</evidence>
<keyword evidence="9" id="KW-0804">Transcription</keyword>
<dbReference type="SMART" id="SM00551">
    <property type="entry name" value="ZnF_TAZ"/>
    <property type="match status" value="1"/>
</dbReference>
<evidence type="ECO:0000313" key="15">
    <source>
        <dbReference type="Proteomes" id="UP000789595"/>
    </source>
</evidence>
<evidence type="ECO:0000256" key="10">
    <source>
        <dbReference type="ARBA" id="ARBA00023242"/>
    </source>
</evidence>
<dbReference type="Gene3D" id="1.25.40.10">
    <property type="entry name" value="Tetratricopeptide repeat domain"/>
    <property type="match status" value="1"/>
</dbReference>
<feature type="domain" description="RING-CH-type" evidence="13">
    <location>
        <begin position="34"/>
        <end position="108"/>
    </location>
</feature>
<reference evidence="14" key="1">
    <citation type="submission" date="2021-11" db="EMBL/GenBank/DDBJ databases">
        <authorList>
            <consortium name="Genoscope - CEA"/>
            <person name="William W."/>
        </authorList>
    </citation>
    <scope>NUCLEOTIDE SEQUENCE</scope>
</reference>
<dbReference type="InterPro" id="IPR000197">
    <property type="entry name" value="Znf_TAZ"/>
</dbReference>
<dbReference type="GO" id="GO:0005667">
    <property type="term" value="C:transcription regulator complex"/>
    <property type="evidence" value="ECO:0007669"/>
    <property type="project" value="TreeGrafter"/>
</dbReference>
<dbReference type="InterPro" id="IPR013178">
    <property type="entry name" value="Histone_AcTrfase_Rtt109/CBP"/>
</dbReference>
<evidence type="ECO:0000256" key="1">
    <source>
        <dbReference type="ARBA" id="ARBA00004123"/>
    </source>
</evidence>
<dbReference type="GO" id="GO:0005634">
    <property type="term" value="C:nucleus"/>
    <property type="evidence" value="ECO:0007669"/>
    <property type="project" value="UniProtKB-SubCell"/>
</dbReference>
<keyword evidence="5" id="KW-0863">Zinc-finger</keyword>
<dbReference type="Proteomes" id="UP000789595">
    <property type="component" value="Unassembled WGS sequence"/>
</dbReference>
<dbReference type="AlphaFoldDB" id="A0A8J2SZ59"/>
<organism evidence="14 15">
    <name type="scientific">Pelagomonas calceolata</name>
    <dbReference type="NCBI Taxonomy" id="35677"/>
    <lineage>
        <taxon>Eukaryota</taxon>
        <taxon>Sar</taxon>
        <taxon>Stramenopiles</taxon>
        <taxon>Ochrophyta</taxon>
        <taxon>Pelagophyceae</taxon>
        <taxon>Pelagomonadales</taxon>
        <taxon>Pelagomonadaceae</taxon>
        <taxon>Pelagomonas</taxon>
    </lineage>
</organism>
<evidence type="ECO:0000313" key="14">
    <source>
        <dbReference type="EMBL" id="CAH0378836.1"/>
    </source>
</evidence>
<dbReference type="GO" id="GO:0031490">
    <property type="term" value="F:chromatin DNA binding"/>
    <property type="evidence" value="ECO:0007669"/>
    <property type="project" value="TreeGrafter"/>
</dbReference>
<comment type="subcellular location">
    <subcellularLocation>
        <location evidence="1">Nucleus</location>
    </subcellularLocation>
</comment>
<dbReference type="PANTHER" id="PTHR13808:SF1">
    <property type="entry name" value="HISTONE ACETYLTRANSFERASE"/>
    <property type="match status" value="1"/>
</dbReference>
<keyword evidence="8" id="KW-0805">Transcription regulation</keyword>
<evidence type="ECO:0000256" key="4">
    <source>
        <dbReference type="ARBA" id="ARBA00022723"/>
    </source>
</evidence>
<keyword evidence="4" id="KW-0479">Metal-binding</keyword>
<dbReference type="Gene3D" id="1.20.1020.10">
    <property type="entry name" value="TAZ domain"/>
    <property type="match status" value="1"/>
</dbReference>
<dbReference type="PANTHER" id="PTHR13808">
    <property type="entry name" value="CBP/P300-RELATED"/>
    <property type="match status" value="1"/>
</dbReference>
<dbReference type="GO" id="GO:0000123">
    <property type="term" value="C:histone acetyltransferase complex"/>
    <property type="evidence" value="ECO:0007669"/>
    <property type="project" value="TreeGrafter"/>
</dbReference>
<dbReference type="Gene3D" id="3.30.40.10">
    <property type="entry name" value="Zinc/RING finger domain, C3HC4 (zinc finger)"/>
    <property type="match status" value="1"/>
</dbReference>
<sequence length="422" mass="46448">MAELVAAAVLELLRPEQAEERYSGAVHTAVAACAEDTAGQTCYICYGEGDEDEGLVRGCACRGEDGFAHVSCLAQGAQAAVERRRRHGGPGFARWVTCGLCEQVYHGVVKCALGWACWKTYVGRPEGDWDRRDAMTLLGLGLAEAKRHDEALSVREAELSLRRRLGDSEHNILVVQSNLATTYQELGRLEEALLMQRDVYSGRLELSGEENEQTLIAANNCALSLNGLQRFEEAKTLLHETMPVARRVLGENDDVTLKMRKSYAAALYRDPAATLDDLREAVTTLEDAERIARRVLGGAHPLTIKIGRDLRKSRATLRAREDPRAESIRLHMRLLKHASACRDANCPSANCRKMKDLMRHGATCTTRVQGGCAICRRIWALLQIHARQCTRGSCPVPKCASLKAQLAQMQHQGAEGETTTAS</sequence>
<dbReference type="GO" id="GO:0003713">
    <property type="term" value="F:transcription coactivator activity"/>
    <property type="evidence" value="ECO:0007669"/>
    <property type="project" value="TreeGrafter"/>
</dbReference>
<dbReference type="SUPFAM" id="SSF48452">
    <property type="entry name" value="TPR-like"/>
    <property type="match status" value="1"/>
</dbReference>
<evidence type="ECO:0000259" key="13">
    <source>
        <dbReference type="PROSITE" id="PS51292"/>
    </source>
</evidence>
<dbReference type="Pfam" id="PF13374">
    <property type="entry name" value="TPR_10"/>
    <property type="match status" value="1"/>
</dbReference>
<dbReference type="PROSITE" id="PS51292">
    <property type="entry name" value="ZF_RING_CH"/>
    <property type="match status" value="1"/>
</dbReference>
<keyword evidence="3" id="KW-0808">Transferase</keyword>
<dbReference type="Pfam" id="PF13424">
    <property type="entry name" value="TPR_12"/>
    <property type="match status" value="1"/>
</dbReference>
<evidence type="ECO:0000256" key="8">
    <source>
        <dbReference type="ARBA" id="ARBA00023015"/>
    </source>
</evidence>
<comment type="catalytic activity">
    <reaction evidence="11">
        <text>L-lysyl-[protein] + acetyl-CoA = N(6)-acetyl-L-lysyl-[protein] + CoA + H(+)</text>
        <dbReference type="Rhea" id="RHEA:45948"/>
        <dbReference type="Rhea" id="RHEA-COMP:9752"/>
        <dbReference type="Rhea" id="RHEA-COMP:10731"/>
        <dbReference type="ChEBI" id="CHEBI:15378"/>
        <dbReference type="ChEBI" id="CHEBI:29969"/>
        <dbReference type="ChEBI" id="CHEBI:57287"/>
        <dbReference type="ChEBI" id="CHEBI:57288"/>
        <dbReference type="ChEBI" id="CHEBI:61930"/>
        <dbReference type="EC" id="2.3.1.48"/>
    </reaction>
</comment>
<dbReference type="PROSITE" id="PS50134">
    <property type="entry name" value="ZF_TAZ"/>
    <property type="match status" value="1"/>
</dbReference>
<dbReference type="InterPro" id="IPR013083">
    <property type="entry name" value="Znf_RING/FYVE/PHD"/>
</dbReference>
<dbReference type="EC" id="2.3.1.48" evidence="2"/>
<evidence type="ECO:0000256" key="7">
    <source>
        <dbReference type="ARBA" id="ARBA00022853"/>
    </source>
</evidence>
<keyword evidence="6" id="KW-0862">Zinc</keyword>
<name>A0A8J2SZ59_9STRA</name>
<keyword evidence="10" id="KW-0539">Nucleus</keyword>
<protein>
    <recommendedName>
        <fullName evidence="2">histone acetyltransferase</fullName>
        <ecNumber evidence="2">2.3.1.48</ecNumber>
    </recommendedName>
</protein>
<accession>A0A8J2SZ59</accession>
<keyword evidence="15" id="KW-1185">Reference proteome</keyword>
<evidence type="ECO:0000256" key="3">
    <source>
        <dbReference type="ARBA" id="ARBA00022679"/>
    </source>
</evidence>
<comment type="caution">
    <text evidence="14">The sequence shown here is derived from an EMBL/GenBank/DDBJ whole genome shotgun (WGS) entry which is preliminary data.</text>
</comment>